<organism evidence="1">
    <name type="scientific">marine sediment metagenome</name>
    <dbReference type="NCBI Taxonomy" id="412755"/>
    <lineage>
        <taxon>unclassified sequences</taxon>
        <taxon>metagenomes</taxon>
        <taxon>ecological metagenomes</taxon>
    </lineage>
</organism>
<dbReference type="EMBL" id="BARW01001529">
    <property type="protein sequence ID" value="GAI60783.1"/>
    <property type="molecule type" value="Genomic_DNA"/>
</dbReference>
<reference evidence="1" key="1">
    <citation type="journal article" date="2014" name="Front. Microbiol.">
        <title>High frequency of phylogenetically diverse reductive dehalogenase-homologous genes in deep subseafloor sedimentary metagenomes.</title>
        <authorList>
            <person name="Kawai M."/>
            <person name="Futagami T."/>
            <person name="Toyoda A."/>
            <person name="Takaki Y."/>
            <person name="Nishi S."/>
            <person name="Hori S."/>
            <person name="Arai W."/>
            <person name="Tsubouchi T."/>
            <person name="Morono Y."/>
            <person name="Uchiyama I."/>
            <person name="Ito T."/>
            <person name="Fujiyama A."/>
            <person name="Inagaki F."/>
            <person name="Takami H."/>
        </authorList>
    </citation>
    <scope>NUCLEOTIDE SEQUENCE</scope>
    <source>
        <strain evidence="1">Expedition CK06-06</strain>
    </source>
</reference>
<evidence type="ECO:0000313" key="1">
    <source>
        <dbReference type="EMBL" id="GAI60783.1"/>
    </source>
</evidence>
<name>X1PXY1_9ZZZZ</name>
<protein>
    <submittedName>
        <fullName evidence="1">Uncharacterized protein</fullName>
    </submittedName>
</protein>
<proteinExistence type="predicted"/>
<accession>X1PXY1</accession>
<gene>
    <name evidence="1" type="ORF">S12H4_04819</name>
</gene>
<sequence length="76" mass="8368">MEINIVATVGICTEYISAPDIEKAEVSVVIAPIKVTSEDESKLRVVTGCNLWQSCHNTSCWYSIAAREKKKARPGK</sequence>
<comment type="caution">
    <text evidence="1">The sequence shown here is derived from an EMBL/GenBank/DDBJ whole genome shotgun (WGS) entry which is preliminary data.</text>
</comment>
<dbReference type="AlphaFoldDB" id="X1PXY1"/>